<dbReference type="EMBL" id="BGPR01005717">
    <property type="protein sequence ID" value="GBN12781.1"/>
    <property type="molecule type" value="Genomic_DNA"/>
</dbReference>
<gene>
    <name evidence="2" type="ORF">AVEN_192558_1</name>
</gene>
<dbReference type="AlphaFoldDB" id="A0A4Y2LDC7"/>
<feature type="region of interest" description="Disordered" evidence="1">
    <location>
        <begin position="1"/>
        <end position="23"/>
    </location>
</feature>
<reference evidence="2 3" key="1">
    <citation type="journal article" date="2019" name="Sci. Rep.">
        <title>Orb-weaving spider Araneus ventricosus genome elucidates the spidroin gene catalogue.</title>
        <authorList>
            <person name="Kono N."/>
            <person name="Nakamura H."/>
            <person name="Ohtoshi R."/>
            <person name="Moran D.A.P."/>
            <person name="Shinohara A."/>
            <person name="Yoshida Y."/>
            <person name="Fujiwara M."/>
            <person name="Mori M."/>
            <person name="Tomita M."/>
            <person name="Arakawa K."/>
        </authorList>
    </citation>
    <scope>NUCLEOTIDE SEQUENCE [LARGE SCALE GENOMIC DNA]</scope>
</reference>
<evidence type="ECO:0000313" key="3">
    <source>
        <dbReference type="Proteomes" id="UP000499080"/>
    </source>
</evidence>
<accession>A0A4Y2LDC7</accession>
<name>A0A4Y2LDC7_ARAVE</name>
<keyword evidence="3" id="KW-1185">Reference proteome</keyword>
<organism evidence="2 3">
    <name type="scientific">Araneus ventricosus</name>
    <name type="common">Orbweaver spider</name>
    <name type="synonym">Epeira ventricosa</name>
    <dbReference type="NCBI Taxonomy" id="182803"/>
    <lineage>
        <taxon>Eukaryota</taxon>
        <taxon>Metazoa</taxon>
        <taxon>Ecdysozoa</taxon>
        <taxon>Arthropoda</taxon>
        <taxon>Chelicerata</taxon>
        <taxon>Arachnida</taxon>
        <taxon>Araneae</taxon>
        <taxon>Araneomorphae</taxon>
        <taxon>Entelegynae</taxon>
        <taxon>Araneoidea</taxon>
        <taxon>Araneidae</taxon>
        <taxon>Araneus</taxon>
    </lineage>
</organism>
<dbReference type="OrthoDB" id="6157524at2759"/>
<proteinExistence type="predicted"/>
<comment type="caution">
    <text evidence="2">The sequence shown here is derived from an EMBL/GenBank/DDBJ whole genome shotgun (WGS) entry which is preliminary data.</text>
</comment>
<dbReference type="Proteomes" id="UP000499080">
    <property type="component" value="Unassembled WGS sequence"/>
</dbReference>
<evidence type="ECO:0000313" key="2">
    <source>
        <dbReference type="EMBL" id="GBN12781.1"/>
    </source>
</evidence>
<evidence type="ECO:0000256" key="1">
    <source>
        <dbReference type="SAM" id="MobiDB-lite"/>
    </source>
</evidence>
<protein>
    <submittedName>
        <fullName evidence="2">Uncharacterized protein</fullName>
    </submittedName>
</protein>
<sequence length="190" mass="21123">METANEPKTLSRNSNAKPASQRLTNDGRFKDLEGYIPIGLFDGIRSQTLHPLSRNRSCATGSPCPNLSIDIIHKATLMFFIKVNPPSGAIFAPASSGAIFAPASSGEIFLSDIFTGDFGRNIRNFEFGRNSRTGDFELNIRTGDFGRNIRTGDFGRNIRTGDFVRNIRTGDFVRNIRTGDFVRNGYDRHR</sequence>